<keyword evidence="2 3" id="KW-0371">Homeobox</keyword>
<proteinExistence type="predicted"/>
<reference evidence="6 7" key="1">
    <citation type="submission" date="2016-03" db="EMBL/GenBank/DDBJ databases">
        <title>EvidentialGene: Evidence-directed Construction of Genes on Genomes.</title>
        <authorList>
            <person name="Gilbert D.G."/>
            <person name="Choi J.-H."/>
            <person name="Mockaitis K."/>
            <person name="Colbourne J."/>
            <person name="Pfrender M."/>
        </authorList>
    </citation>
    <scope>NUCLEOTIDE SEQUENCE [LARGE SCALE GENOMIC DNA]</scope>
    <source>
        <strain evidence="6 7">Xinb3</strain>
        <tissue evidence="6">Complete organism</tissue>
    </source>
</reference>
<evidence type="ECO:0000313" key="7">
    <source>
        <dbReference type="Proteomes" id="UP000076858"/>
    </source>
</evidence>
<comment type="subcellular location">
    <subcellularLocation>
        <location evidence="1 2 3">Nucleus</location>
    </subcellularLocation>
</comment>
<accession>A0A162RZL6</accession>
<keyword evidence="2 3" id="KW-0539">Nucleus</keyword>
<dbReference type="GO" id="GO:0000981">
    <property type="term" value="F:DNA-binding transcription factor activity, RNA polymerase II-specific"/>
    <property type="evidence" value="ECO:0007669"/>
    <property type="project" value="TreeGrafter"/>
</dbReference>
<name>A0A162RZL6_9CRUS</name>
<dbReference type="Gene3D" id="1.10.10.60">
    <property type="entry name" value="Homeodomain-like"/>
    <property type="match status" value="1"/>
</dbReference>
<dbReference type="PANTHER" id="PTHR24340:SF35">
    <property type="entry name" value="HGTX, ISOFORM C"/>
    <property type="match status" value="1"/>
</dbReference>
<feature type="compositionally biased region" description="Acidic residues" evidence="4">
    <location>
        <begin position="526"/>
        <end position="536"/>
    </location>
</feature>
<dbReference type="FunFam" id="1.10.10.60:FF:000391">
    <property type="entry name" value="Homeobox transcription factor"/>
    <property type="match status" value="1"/>
</dbReference>
<evidence type="ECO:0000256" key="3">
    <source>
        <dbReference type="RuleBase" id="RU000682"/>
    </source>
</evidence>
<evidence type="ECO:0000256" key="1">
    <source>
        <dbReference type="ARBA" id="ARBA00004123"/>
    </source>
</evidence>
<gene>
    <name evidence="6" type="ORF">APZ42_012285</name>
</gene>
<keyword evidence="7" id="KW-1185">Reference proteome</keyword>
<feature type="domain" description="Homeobox" evidence="5">
    <location>
        <begin position="423"/>
        <end position="503"/>
    </location>
</feature>
<feature type="DNA-binding region" description="Homeobox" evidence="2">
    <location>
        <begin position="425"/>
        <end position="504"/>
    </location>
</feature>
<evidence type="ECO:0000256" key="2">
    <source>
        <dbReference type="PROSITE-ProRule" id="PRU00108"/>
    </source>
</evidence>
<dbReference type="InterPro" id="IPR001356">
    <property type="entry name" value="HD"/>
</dbReference>
<dbReference type="PANTHER" id="PTHR24340">
    <property type="entry name" value="HOMEOBOX PROTEIN NKX"/>
    <property type="match status" value="1"/>
</dbReference>
<feature type="compositionally biased region" description="Polar residues" evidence="4">
    <location>
        <begin position="142"/>
        <end position="155"/>
    </location>
</feature>
<evidence type="ECO:0000256" key="4">
    <source>
        <dbReference type="SAM" id="MobiDB-lite"/>
    </source>
</evidence>
<comment type="caution">
    <text evidence="6">The sequence shown here is derived from an EMBL/GenBank/DDBJ whole genome shotgun (WGS) entry which is preliminary data.</text>
</comment>
<dbReference type="GO" id="GO:0000978">
    <property type="term" value="F:RNA polymerase II cis-regulatory region sequence-specific DNA binding"/>
    <property type="evidence" value="ECO:0007669"/>
    <property type="project" value="TreeGrafter"/>
</dbReference>
<dbReference type="PROSITE" id="PS50071">
    <property type="entry name" value="HOMEOBOX_2"/>
    <property type="match status" value="1"/>
</dbReference>
<feature type="region of interest" description="Disordered" evidence="4">
    <location>
        <begin position="275"/>
        <end position="299"/>
    </location>
</feature>
<dbReference type="AlphaFoldDB" id="A0A162RZL6"/>
<dbReference type="GO" id="GO:0030154">
    <property type="term" value="P:cell differentiation"/>
    <property type="evidence" value="ECO:0007669"/>
    <property type="project" value="TreeGrafter"/>
</dbReference>
<feature type="compositionally biased region" description="Low complexity" evidence="4">
    <location>
        <begin position="172"/>
        <end position="188"/>
    </location>
</feature>
<dbReference type="Proteomes" id="UP000076858">
    <property type="component" value="Unassembled WGS sequence"/>
</dbReference>
<sequence>MYATGVNLVSIIHNGRKCMIVSESIHFQKDNEELIQRCSLFLSKDLETFLKFTLKMQSAVRLEKDSDLMLDATVPSATLDIANVNSSIENCPFKKLPARETKNKSFSDTLISVDDCGATMGCSKNFDTSSSSPSPMMRASPTHVSRQEGLSNQNEDVCHVSAHRDLGGRDGSPNSPSFSSSSADRVSPNEGSPTGLLSCNSTNDSSGLRLSRPALQIHSAQESVRSFSQICRLGSLPSASTSTKYPILIGGSSIIRPSVTQTNNKMTQIFDMSQLQNHQSSKPNLRNAEDSKSPSLPESVNTTVLVQPEDNYSISATPHGIENILNRPIPRPESVISPAIQCHPQSSSSNQYPSPFSAIARTQKPLDFSNGVNAVGLNSPAFTGVYWPTLQSFIDNPALQTWRDRFQITDNSDGINCGFDKDSKKKHTRPTFSGQQIFALEKTFEQTKYLAGPERAKLAYGLNMTESQVKVCTLTHRLSSSDSQKTIFVIVWFQNRRTKWRKKHAAELATAKKRQEEAEVMNDLSDKEEDIYGDDSFDMKRKRTK</sequence>
<protein>
    <submittedName>
        <fullName evidence="6">Putative Homeobox protein Nkx-6.2</fullName>
    </submittedName>
</protein>
<feature type="region of interest" description="Disordered" evidence="4">
    <location>
        <begin position="511"/>
        <end position="545"/>
    </location>
</feature>
<dbReference type="SMART" id="SM00389">
    <property type="entry name" value="HOX"/>
    <property type="match status" value="1"/>
</dbReference>
<feature type="region of interest" description="Disordered" evidence="4">
    <location>
        <begin position="126"/>
        <end position="207"/>
    </location>
</feature>
<dbReference type="EMBL" id="LRGB01000086">
    <property type="protein sequence ID" value="KZS20906.1"/>
    <property type="molecule type" value="Genomic_DNA"/>
</dbReference>
<feature type="compositionally biased region" description="Polar residues" evidence="4">
    <location>
        <begin position="275"/>
        <end position="284"/>
    </location>
</feature>
<dbReference type="InterPro" id="IPR009057">
    <property type="entry name" value="Homeodomain-like_sf"/>
</dbReference>
<dbReference type="OrthoDB" id="6159439at2759"/>
<feature type="compositionally biased region" description="Basic and acidic residues" evidence="4">
    <location>
        <begin position="156"/>
        <end position="168"/>
    </location>
</feature>
<dbReference type="InterPro" id="IPR050394">
    <property type="entry name" value="Homeobox_NK-like"/>
</dbReference>
<evidence type="ECO:0000313" key="6">
    <source>
        <dbReference type="EMBL" id="KZS20906.1"/>
    </source>
</evidence>
<evidence type="ECO:0000259" key="5">
    <source>
        <dbReference type="PROSITE" id="PS50071"/>
    </source>
</evidence>
<feature type="compositionally biased region" description="Polar residues" evidence="4">
    <location>
        <begin position="189"/>
        <end position="207"/>
    </location>
</feature>
<organism evidence="6 7">
    <name type="scientific">Daphnia magna</name>
    <dbReference type="NCBI Taxonomy" id="35525"/>
    <lineage>
        <taxon>Eukaryota</taxon>
        <taxon>Metazoa</taxon>
        <taxon>Ecdysozoa</taxon>
        <taxon>Arthropoda</taxon>
        <taxon>Crustacea</taxon>
        <taxon>Branchiopoda</taxon>
        <taxon>Diplostraca</taxon>
        <taxon>Cladocera</taxon>
        <taxon>Anomopoda</taxon>
        <taxon>Daphniidae</taxon>
        <taxon>Daphnia</taxon>
    </lineage>
</organism>
<dbReference type="CDD" id="cd00086">
    <property type="entry name" value="homeodomain"/>
    <property type="match status" value="1"/>
</dbReference>
<dbReference type="GO" id="GO:0005634">
    <property type="term" value="C:nucleus"/>
    <property type="evidence" value="ECO:0007669"/>
    <property type="project" value="UniProtKB-SubCell"/>
</dbReference>
<dbReference type="SUPFAM" id="SSF46689">
    <property type="entry name" value="Homeodomain-like"/>
    <property type="match status" value="1"/>
</dbReference>
<dbReference type="STRING" id="35525.A0A162RZL6"/>
<keyword evidence="2 3" id="KW-0238">DNA-binding</keyword>
<dbReference type="Pfam" id="PF00046">
    <property type="entry name" value="Homeodomain"/>
    <property type="match status" value="1"/>
</dbReference>